<dbReference type="InterPro" id="IPR045983">
    <property type="entry name" value="GUC-dom-containing_N"/>
</dbReference>
<dbReference type="PANTHER" id="PTHR43081:SF19">
    <property type="entry name" value="PH-SENSITIVE ADENYLATE CYCLASE RV1264"/>
    <property type="match status" value="1"/>
</dbReference>
<sequence>MLLTKKYEFNKVYPLDKKVVWNLLSDTDRLNRFIGLFPVNFSNVTKDEKNIFYRDALAKVAGMVPLKWKEYPFEWVKDEYYDVKRDYYDGPLKQFIGGVELKEVDGGTNVRLYAEFTPRNVLGILAIPFTGVKSMHNTMKYVDEYLSHNHDESKSGMIPTNYKKPSVNISKLTRLEKLLKRYPMDDKILHFLHEYLLTESNQDVAEMRPYQLAKKWKVDEKRVLKLFLYATKVGILNLSWNLICPNCRVSKNEYTSLSQLQEQFHCDLCGVNYDANFDQYVELYFTVHPSIRSSYSQAYCVGGPMITPHINVQKVIKNKSKGSLKLPTDEKNMRMRILESNEIVMIQYNEEVNNENCKLIYLDTGWKSSSIEVGFQTKTLSIVNDSQKDIVVVIEEVETRTDVVTAAEVTAMQEFRDLFSSEILSPGQQVGIENVTILFSDLLGSTSMYESVGDAHAYGKVKRHFDFLTEWISKNSGSVVKTIGDAVMAVFYQPEDALKAAIDIQNYVSIFNEEKGENITLKIGLFNGPAIVVNSNDRLDYFGRTVNIAARIQAESQGNDIVIEEQLIEREQIKTVLTERNITPFTAKLKGISCSMKLIRIT</sequence>
<reference evidence="3 4" key="1">
    <citation type="submission" date="2021-02" db="EMBL/GenBank/DDBJ databases">
        <title>Bacillus sp. RD4P76, an endophyte from a halophyte.</title>
        <authorList>
            <person name="Sun J.-Q."/>
        </authorList>
    </citation>
    <scope>NUCLEOTIDE SEQUENCE [LARGE SCALE GENOMIC DNA]</scope>
    <source>
        <strain evidence="3 4">RD4P76</strain>
    </source>
</reference>
<dbReference type="InterPro" id="IPR029787">
    <property type="entry name" value="Nucleotide_cyclase"/>
</dbReference>
<dbReference type="InterPro" id="IPR050697">
    <property type="entry name" value="Adenylyl/Guanylyl_Cyclase_3/4"/>
</dbReference>
<feature type="domain" description="Guanylate cyclase" evidence="2">
    <location>
        <begin position="436"/>
        <end position="553"/>
    </location>
</feature>
<dbReference type="Gene3D" id="3.30.70.1230">
    <property type="entry name" value="Nucleotide cyclase"/>
    <property type="match status" value="1"/>
</dbReference>
<dbReference type="PROSITE" id="PS50125">
    <property type="entry name" value="GUANYLATE_CYCLASE_2"/>
    <property type="match status" value="1"/>
</dbReference>
<proteinExistence type="inferred from homology"/>
<dbReference type="SUPFAM" id="SSF55073">
    <property type="entry name" value="Nucleotide cyclase"/>
    <property type="match status" value="1"/>
</dbReference>
<gene>
    <name evidence="3" type="ORF">JR050_05080</name>
</gene>
<dbReference type="Proteomes" id="UP001518925">
    <property type="component" value="Unassembled WGS sequence"/>
</dbReference>
<dbReference type="PANTHER" id="PTHR43081">
    <property type="entry name" value="ADENYLATE CYCLASE, TERMINAL-DIFFERENTIATION SPECIFIC-RELATED"/>
    <property type="match status" value="1"/>
</dbReference>
<dbReference type="SUPFAM" id="SSF55961">
    <property type="entry name" value="Bet v1-like"/>
    <property type="match status" value="1"/>
</dbReference>
<dbReference type="EMBL" id="JAFELM010000018">
    <property type="protein sequence ID" value="MBM6617044.1"/>
    <property type="molecule type" value="Genomic_DNA"/>
</dbReference>
<keyword evidence="4" id="KW-1185">Reference proteome</keyword>
<protein>
    <submittedName>
        <fullName evidence="3">Adenylate/guanylate cyclase domain-containing protein</fullName>
    </submittedName>
</protein>
<evidence type="ECO:0000259" key="2">
    <source>
        <dbReference type="PROSITE" id="PS50125"/>
    </source>
</evidence>
<dbReference type="CDD" id="cd07302">
    <property type="entry name" value="CHD"/>
    <property type="match status" value="1"/>
</dbReference>
<accession>A0ABS2DF01</accession>
<dbReference type="Pfam" id="PF19363">
    <property type="entry name" value="DUF5939"/>
    <property type="match status" value="1"/>
</dbReference>
<dbReference type="InterPro" id="IPR001054">
    <property type="entry name" value="A/G_cyclase"/>
</dbReference>
<evidence type="ECO:0000313" key="4">
    <source>
        <dbReference type="Proteomes" id="UP001518925"/>
    </source>
</evidence>
<dbReference type="Pfam" id="PF00211">
    <property type="entry name" value="Guanylate_cyc"/>
    <property type="match status" value="1"/>
</dbReference>
<evidence type="ECO:0000313" key="3">
    <source>
        <dbReference type="EMBL" id="MBM6617044.1"/>
    </source>
</evidence>
<comment type="caution">
    <text evidence="3">The sequence shown here is derived from an EMBL/GenBank/DDBJ whole genome shotgun (WGS) entry which is preliminary data.</text>
</comment>
<dbReference type="SMART" id="SM00044">
    <property type="entry name" value="CYCc"/>
    <property type="match status" value="1"/>
</dbReference>
<name>A0ABS2DF01_9BACI</name>
<evidence type="ECO:0000256" key="1">
    <source>
        <dbReference type="ARBA" id="ARBA00005381"/>
    </source>
</evidence>
<comment type="similarity">
    <text evidence="1">Belongs to the adenylyl cyclase class-3 family.</text>
</comment>
<organism evidence="3 4">
    <name type="scientific">Bacillus suaedaesalsae</name>
    <dbReference type="NCBI Taxonomy" id="2810349"/>
    <lineage>
        <taxon>Bacteria</taxon>
        <taxon>Bacillati</taxon>
        <taxon>Bacillota</taxon>
        <taxon>Bacilli</taxon>
        <taxon>Bacillales</taxon>
        <taxon>Bacillaceae</taxon>
        <taxon>Bacillus</taxon>
    </lineage>
</organism>